<dbReference type="PIRSF" id="PIRSF006278">
    <property type="entry name" value="ACCD_DCysDesulf"/>
    <property type="match status" value="1"/>
</dbReference>
<dbReference type="GO" id="GO:0019148">
    <property type="term" value="F:D-cysteine desulfhydrase activity"/>
    <property type="evidence" value="ECO:0007669"/>
    <property type="project" value="TreeGrafter"/>
</dbReference>
<dbReference type="Gene3D" id="3.40.50.1100">
    <property type="match status" value="2"/>
</dbReference>
<feature type="domain" description="Tryptophan synthase beta chain-like PALP" evidence="6">
    <location>
        <begin position="24"/>
        <end position="292"/>
    </location>
</feature>
<dbReference type="InterPro" id="IPR027278">
    <property type="entry name" value="ACCD_DCysDesulf"/>
</dbReference>
<dbReference type="Pfam" id="PF00291">
    <property type="entry name" value="PALP"/>
    <property type="match status" value="1"/>
</dbReference>
<evidence type="ECO:0000313" key="7">
    <source>
        <dbReference type="EMBL" id="HFI92581.1"/>
    </source>
</evidence>
<evidence type="ECO:0000256" key="2">
    <source>
        <dbReference type="ARBA" id="ARBA00008639"/>
    </source>
</evidence>
<dbReference type="AlphaFoldDB" id="A0A7V3E846"/>
<gene>
    <name evidence="7" type="ORF">ENS31_13770</name>
</gene>
<protein>
    <submittedName>
        <fullName evidence="7">1-aminocyclopropane-1-carboxylate deaminase/D-cysteine desulfhydrase</fullName>
    </submittedName>
</protein>
<comment type="similarity">
    <text evidence="2">Belongs to the ACC deaminase/D-cysteine desulfhydrase family.</text>
</comment>
<dbReference type="EMBL" id="DSUJ01000011">
    <property type="protein sequence ID" value="HFI92581.1"/>
    <property type="molecule type" value="Genomic_DNA"/>
</dbReference>
<proteinExistence type="inferred from homology"/>
<comment type="cofactor">
    <cofactor evidence="1">
        <name>pyridoxal 5'-phosphate</name>
        <dbReference type="ChEBI" id="CHEBI:597326"/>
    </cofactor>
</comment>
<dbReference type="SUPFAM" id="SSF53686">
    <property type="entry name" value="Tryptophan synthase beta subunit-like PLP-dependent enzymes"/>
    <property type="match status" value="1"/>
</dbReference>
<keyword evidence="3 5" id="KW-0663">Pyridoxal phosphate</keyword>
<evidence type="ECO:0000259" key="6">
    <source>
        <dbReference type="Pfam" id="PF00291"/>
    </source>
</evidence>
<dbReference type="InterPro" id="IPR001926">
    <property type="entry name" value="TrpB-like_PALP"/>
</dbReference>
<reference evidence="7" key="1">
    <citation type="journal article" date="2020" name="mSystems">
        <title>Genome- and Community-Level Interaction Insights into Carbon Utilization and Element Cycling Functions of Hydrothermarchaeota in Hydrothermal Sediment.</title>
        <authorList>
            <person name="Zhou Z."/>
            <person name="Liu Y."/>
            <person name="Xu W."/>
            <person name="Pan J."/>
            <person name="Luo Z.H."/>
            <person name="Li M."/>
        </authorList>
    </citation>
    <scope>NUCLEOTIDE SEQUENCE [LARGE SCALE GENOMIC DNA]</scope>
    <source>
        <strain evidence="7">SpSt-479</strain>
    </source>
</reference>
<organism evidence="7">
    <name type="scientific">Ignavibacterium album</name>
    <dbReference type="NCBI Taxonomy" id="591197"/>
    <lineage>
        <taxon>Bacteria</taxon>
        <taxon>Pseudomonadati</taxon>
        <taxon>Ignavibacteriota</taxon>
        <taxon>Ignavibacteria</taxon>
        <taxon>Ignavibacteriales</taxon>
        <taxon>Ignavibacteriaceae</taxon>
        <taxon>Ignavibacterium</taxon>
    </lineage>
</organism>
<evidence type="ECO:0000256" key="1">
    <source>
        <dbReference type="ARBA" id="ARBA00001933"/>
    </source>
</evidence>
<feature type="modified residue" description="N6-(pyridoxal phosphate)lysine" evidence="5">
    <location>
        <position position="49"/>
    </location>
</feature>
<dbReference type="PANTHER" id="PTHR43780">
    <property type="entry name" value="1-AMINOCYCLOPROPANE-1-CARBOXYLATE DEAMINASE-RELATED"/>
    <property type="match status" value="1"/>
</dbReference>
<dbReference type="PANTHER" id="PTHR43780:SF2">
    <property type="entry name" value="1-AMINOCYCLOPROPANE-1-CARBOXYLATE DEAMINASE-RELATED"/>
    <property type="match status" value="1"/>
</dbReference>
<evidence type="ECO:0000256" key="3">
    <source>
        <dbReference type="ARBA" id="ARBA00022898"/>
    </source>
</evidence>
<name>A0A7V3E846_9BACT</name>
<dbReference type="InterPro" id="IPR036052">
    <property type="entry name" value="TrpB-like_PALP_sf"/>
</dbReference>
<comment type="caution">
    <text evidence="7">The sequence shown here is derived from an EMBL/GenBank/DDBJ whole genome shotgun (WGS) entry which is preliminary data.</text>
</comment>
<feature type="active site" description="Nucleophile" evidence="4">
    <location>
        <position position="76"/>
    </location>
</feature>
<evidence type="ECO:0000256" key="5">
    <source>
        <dbReference type="PIRSR" id="PIRSR006278-2"/>
    </source>
</evidence>
<sequence length="306" mass="34915">MNPEEIKNYFSVTPSTPLQFIDDQIFSERKIRFFVKRDDLTDEHISGNKFFKLKYNLIEAAEKGYKTLLSFGGAYSNHIYALASAGKRFGFNTIGVIRGEEHLPLNPTLEFAKECGMNFYYSSRTDYRKKYSDEILERLKQNFGEFYLIPEGGSNYLAVKGCEEIPQRFEIKYDYIFCASGTGGTLAGIINGSNENSKVVGVAVLKNASFLIDDVKRFKASEKSNWNILLDYHFGGYSKFNRELIEFVKTFTSKSNIPIEPIYTGKMLFAIYDLARKNFFPEGSTIIAYHSGGLQGLKGLIQRNIW</sequence>
<accession>A0A7V3E846</accession>
<evidence type="ECO:0000256" key="4">
    <source>
        <dbReference type="PIRSR" id="PIRSR006278-1"/>
    </source>
</evidence>